<dbReference type="AlphaFoldDB" id="A0A0D1L8P0"/>
<proteinExistence type="predicted"/>
<dbReference type="PATRIC" id="fig|280871.6.peg.4830"/>
<gene>
    <name evidence="1" type="ORF">TL10_23345</name>
</gene>
<dbReference type="OrthoDB" id="4731253at2"/>
<reference evidence="1 2" key="1">
    <citation type="submission" date="2015-01" db="EMBL/GenBank/DDBJ databases">
        <title>Genome sequence of Mycobacterium llatzerense and Mycobacterium immunogenum recovered from brain abscess.</title>
        <authorList>
            <person name="Greninger A.L."/>
            <person name="Langelier C."/>
            <person name="Cunningham G."/>
            <person name="Chiu C.Y."/>
            <person name="Miller S."/>
        </authorList>
    </citation>
    <scope>NUCLEOTIDE SEQUENCE [LARGE SCALE GENOMIC DNA]</scope>
    <source>
        <strain evidence="1 2">CLUC14</strain>
    </source>
</reference>
<dbReference type="RefSeq" id="WP_043987545.1">
    <property type="nucleotide sequence ID" value="NZ_JXST01000040.1"/>
</dbReference>
<evidence type="ECO:0000313" key="2">
    <source>
        <dbReference type="Proteomes" id="UP000032221"/>
    </source>
</evidence>
<keyword evidence="2" id="KW-1185">Reference proteome</keyword>
<accession>A0A0D1L8P0</accession>
<sequence>MTAMFDGSYDTDAEQRMNAERMAAHRERKRRDKLVTRIGVLDEVVTGRTELRRARPSLGEVAEFFGIDCGPLHTLLRLRREEFLSDGWRHDRWTDEAIIRAALLLEDGESETADEIRYHLREGELPVVYTSHARRIEQCGNDFARAMSLIEAVHGGESAYDTWRRLQDTPRYELQSLAIALAALVPEDADNLGAYLKHISGRNGSVAQGLAQLIPRPSKLYRRRRNPGRRRYVDQPGGVSVTAHR</sequence>
<dbReference type="EMBL" id="JXST01000040">
    <property type="protein sequence ID" value="KIU14607.1"/>
    <property type="molecule type" value="Genomic_DNA"/>
</dbReference>
<comment type="caution">
    <text evidence="1">The sequence shown here is derived from an EMBL/GenBank/DDBJ whole genome shotgun (WGS) entry which is preliminary data.</text>
</comment>
<dbReference type="Proteomes" id="UP000032221">
    <property type="component" value="Unassembled WGS sequence"/>
</dbReference>
<evidence type="ECO:0000313" key="1">
    <source>
        <dbReference type="EMBL" id="KIU14607.1"/>
    </source>
</evidence>
<protein>
    <submittedName>
        <fullName evidence="1">Uncharacterized protein</fullName>
    </submittedName>
</protein>
<organism evidence="1 2">
    <name type="scientific">Mycolicibacterium llatzerense</name>
    <dbReference type="NCBI Taxonomy" id="280871"/>
    <lineage>
        <taxon>Bacteria</taxon>
        <taxon>Bacillati</taxon>
        <taxon>Actinomycetota</taxon>
        <taxon>Actinomycetes</taxon>
        <taxon>Mycobacteriales</taxon>
        <taxon>Mycobacteriaceae</taxon>
        <taxon>Mycolicibacterium</taxon>
    </lineage>
</organism>
<name>A0A0D1L8P0_9MYCO</name>